<dbReference type="NCBIfam" id="TIGR00208">
    <property type="entry name" value="fliS"/>
    <property type="match status" value="1"/>
</dbReference>
<dbReference type="CDD" id="cd16098">
    <property type="entry name" value="FliS"/>
    <property type="match status" value="1"/>
</dbReference>
<evidence type="ECO:0000256" key="3">
    <source>
        <dbReference type="ARBA" id="ARBA00022490"/>
    </source>
</evidence>
<keyword evidence="3 6" id="KW-0963">Cytoplasm</keyword>
<keyword evidence="7" id="KW-0969">Cilium</keyword>
<reference evidence="7" key="2">
    <citation type="submission" date="2020-09" db="EMBL/GenBank/DDBJ databases">
        <authorList>
            <person name="Sun Q."/>
            <person name="Ohkuma M."/>
        </authorList>
    </citation>
    <scope>NUCLEOTIDE SEQUENCE</scope>
    <source>
        <strain evidence="7">JCM 18487</strain>
    </source>
</reference>
<organism evidence="7 8">
    <name type="scientific">Alicyclobacillus cellulosilyticus</name>
    <dbReference type="NCBI Taxonomy" id="1003997"/>
    <lineage>
        <taxon>Bacteria</taxon>
        <taxon>Bacillati</taxon>
        <taxon>Bacillota</taxon>
        <taxon>Bacilli</taxon>
        <taxon>Bacillales</taxon>
        <taxon>Alicyclobacillaceae</taxon>
        <taxon>Alicyclobacillus</taxon>
    </lineage>
</organism>
<proteinExistence type="inferred from homology"/>
<gene>
    <name evidence="7" type="ORF">GCM10010885_20810</name>
</gene>
<dbReference type="GO" id="GO:0071973">
    <property type="term" value="P:bacterial-type flagellum-dependent cell motility"/>
    <property type="evidence" value="ECO:0007669"/>
    <property type="project" value="TreeGrafter"/>
</dbReference>
<keyword evidence="5" id="KW-0143">Chaperone</keyword>
<dbReference type="InterPro" id="IPR036584">
    <property type="entry name" value="FliS_sf"/>
</dbReference>
<dbReference type="PANTHER" id="PTHR34773:SF1">
    <property type="entry name" value="FLAGELLAR SECRETION CHAPERONE FLIS"/>
    <property type="match status" value="1"/>
</dbReference>
<protein>
    <recommendedName>
        <fullName evidence="6">Flagellar secretion chaperone FliS</fullName>
    </recommendedName>
</protein>
<keyword evidence="7" id="KW-0966">Cell projection</keyword>
<dbReference type="EMBL" id="BMOY01000037">
    <property type="protein sequence ID" value="GGJ11365.1"/>
    <property type="molecule type" value="Genomic_DNA"/>
</dbReference>
<accession>A0A917NMK6</accession>
<dbReference type="RefSeq" id="WP_188882946.1">
    <property type="nucleotide sequence ID" value="NZ_BMOY01000037.1"/>
</dbReference>
<dbReference type="Gene3D" id="1.20.120.340">
    <property type="entry name" value="Flagellar protein FliS"/>
    <property type="match status" value="1"/>
</dbReference>
<evidence type="ECO:0000256" key="2">
    <source>
        <dbReference type="ARBA" id="ARBA00008787"/>
    </source>
</evidence>
<dbReference type="InterPro" id="IPR003713">
    <property type="entry name" value="FliS"/>
</dbReference>
<evidence type="ECO:0000256" key="6">
    <source>
        <dbReference type="PIRNR" id="PIRNR039090"/>
    </source>
</evidence>
<comment type="similarity">
    <text evidence="2 6">Belongs to the FliS family.</text>
</comment>
<dbReference type="SUPFAM" id="SSF101116">
    <property type="entry name" value="Flagellar export chaperone FliS"/>
    <property type="match status" value="1"/>
</dbReference>
<dbReference type="AlphaFoldDB" id="A0A917NMK6"/>
<comment type="subcellular location">
    <subcellularLocation>
        <location evidence="1 6">Cytoplasm</location>
        <location evidence="1 6">Cytosol</location>
    </subcellularLocation>
</comment>
<name>A0A917NMK6_9BACL</name>
<reference evidence="7" key="1">
    <citation type="journal article" date="2014" name="Int. J. Syst. Evol. Microbiol.">
        <title>Complete genome sequence of Corynebacterium casei LMG S-19264T (=DSM 44701T), isolated from a smear-ripened cheese.</title>
        <authorList>
            <consortium name="US DOE Joint Genome Institute (JGI-PGF)"/>
            <person name="Walter F."/>
            <person name="Albersmeier A."/>
            <person name="Kalinowski J."/>
            <person name="Ruckert C."/>
        </authorList>
    </citation>
    <scope>NUCLEOTIDE SEQUENCE</scope>
    <source>
        <strain evidence="7">JCM 18487</strain>
    </source>
</reference>
<evidence type="ECO:0000313" key="8">
    <source>
        <dbReference type="Proteomes" id="UP000637695"/>
    </source>
</evidence>
<dbReference type="GO" id="GO:0005829">
    <property type="term" value="C:cytosol"/>
    <property type="evidence" value="ECO:0007669"/>
    <property type="project" value="UniProtKB-SubCell"/>
</dbReference>
<keyword evidence="7" id="KW-0282">Flagellum</keyword>
<sequence length="130" mass="14783">MNPLQVYKQAGVNTASKEHLVVMLYDGLLRFLAEAKAAIDEKRIEAAHKALIRAQDIVLELQRTLDHAKAPQLAENLDALYSFFFKQLVEANRKKSRAEIESIEPLIQELRDAFAQAERQLAAERQGRNL</sequence>
<comment type="caution">
    <text evidence="7">The sequence shown here is derived from an EMBL/GenBank/DDBJ whole genome shotgun (WGS) entry which is preliminary data.</text>
</comment>
<keyword evidence="4 6" id="KW-1005">Bacterial flagellum biogenesis</keyword>
<evidence type="ECO:0000256" key="1">
    <source>
        <dbReference type="ARBA" id="ARBA00004514"/>
    </source>
</evidence>
<dbReference type="PIRSF" id="PIRSF039090">
    <property type="entry name" value="Flis"/>
    <property type="match status" value="1"/>
</dbReference>
<evidence type="ECO:0000313" key="7">
    <source>
        <dbReference type="EMBL" id="GGJ11365.1"/>
    </source>
</evidence>
<dbReference type="GO" id="GO:0044780">
    <property type="term" value="P:bacterial-type flagellum assembly"/>
    <property type="evidence" value="ECO:0007669"/>
    <property type="project" value="InterPro"/>
</dbReference>
<evidence type="ECO:0000256" key="5">
    <source>
        <dbReference type="ARBA" id="ARBA00023186"/>
    </source>
</evidence>
<dbReference type="PANTHER" id="PTHR34773">
    <property type="entry name" value="FLAGELLAR SECRETION CHAPERONE FLIS"/>
    <property type="match status" value="1"/>
</dbReference>
<dbReference type="Proteomes" id="UP000637695">
    <property type="component" value="Unassembled WGS sequence"/>
</dbReference>
<keyword evidence="8" id="KW-1185">Reference proteome</keyword>
<evidence type="ECO:0000256" key="4">
    <source>
        <dbReference type="ARBA" id="ARBA00022795"/>
    </source>
</evidence>
<dbReference type="Pfam" id="PF02561">
    <property type="entry name" value="FliS"/>
    <property type="match status" value="1"/>
</dbReference>